<comment type="caution">
    <text evidence="2">The sequence shown here is derived from an EMBL/GenBank/DDBJ whole genome shotgun (WGS) entry which is preliminary data.</text>
</comment>
<dbReference type="PANTHER" id="PTHR46082:SF6">
    <property type="entry name" value="AAA+ ATPASE DOMAIN-CONTAINING PROTEIN-RELATED"/>
    <property type="match status" value="1"/>
</dbReference>
<evidence type="ECO:0000256" key="1">
    <source>
        <dbReference type="SAM" id="MobiDB-lite"/>
    </source>
</evidence>
<dbReference type="OrthoDB" id="20872at2759"/>
<gene>
    <name evidence="2" type="ORF">F53441_3448</name>
</gene>
<name>A0A8H4KQJ2_9HYPO</name>
<dbReference type="InterPro" id="IPR035994">
    <property type="entry name" value="Nucleoside_phosphorylase_sf"/>
</dbReference>
<dbReference type="PANTHER" id="PTHR46082">
    <property type="entry name" value="ATP/GTP-BINDING PROTEIN-RELATED"/>
    <property type="match status" value="1"/>
</dbReference>
<evidence type="ECO:0000313" key="3">
    <source>
        <dbReference type="Proteomes" id="UP000605986"/>
    </source>
</evidence>
<feature type="region of interest" description="Disordered" evidence="1">
    <location>
        <begin position="49"/>
        <end position="82"/>
    </location>
</feature>
<feature type="compositionally biased region" description="Polar residues" evidence="1">
    <location>
        <begin position="49"/>
        <end position="63"/>
    </location>
</feature>
<dbReference type="Proteomes" id="UP000605986">
    <property type="component" value="Unassembled WGS sequence"/>
</dbReference>
<dbReference type="SUPFAM" id="SSF53167">
    <property type="entry name" value="Purine and uridine phosphorylases"/>
    <property type="match status" value="1"/>
</dbReference>
<protein>
    <submittedName>
        <fullName evidence="2">Putative kinesin</fullName>
    </submittedName>
</protein>
<dbReference type="Gene3D" id="3.40.50.1580">
    <property type="entry name" value="Nucleoside phosphorylase domain"/>
    <property type="match status" value="1"/>
</dbReference>
<sequence length="431" mass="46944">MSASQPTLPIHYMRPFPDDKTIIPANLLSLPRPAPVENPSYTSAQEDLQTVGTRRKPGTTSATGLDHNESENALDSTTEGISKPKERQEFNVAIFCALALESDAVISLMDQHWDRREYGKVLYDTNSYTLGAIGVHKVVLVHLPGMGKGVAASAASSCRVSFPGIRLALVVGICGGVPFGSGNVERILGDVIISDGLVQYDFGRQFPNQFKRKRTLHDNHSRPASEIRSFLARLSGRGARLKSLQAARNYLITLQSAQEAADAGIYGYPGVEADILYEASSLHKHLDASSCPDWELTCGSIGACDLAQILDCQELSCTGQLTTRRRLKVPGEHGSQASSEASSSLIIFDMHIGTIASGDKVMKSGEERDRVAKEEGIIAFEMEGAGIWDHFPCLIIKGICDYSDCHKNKKWQHYAAATAASYMRAVLDEWD</sequence>
<dbReference type="EMBL" id="JAADJG010000139">
    <property type="protein sequence ID" value="KAF4453923.1"/>
    <property type="molecule type" value="Genomic_DNA"/>
</dbReference>
<organism evidence="2 3">
    <name type="scientific">Fusarium austroafricanum</name>
    <dbReference type="NCBI Taxonomy" id="2364996"/>
    <lineage>
        <taxon>Eukaryota</taxon>
        <taxon>Fungi</taxon>
        <taxon>Dikarya</taxon>
        <taxon>Ascomycota</taxon>
        <taxon>Pezizomycotina</taxon>
        <taxon>Sordariomycetes</taxon>
        <taxon>Hypocreomycetidae</taxon>
        <taxon>Hypocreales</taxon>
        <taxon>Nectriaceae</taxon>
        <taxon>Fusarium</taxon>
        <taxon>Fusarium concolor species complex</taxon>
    </lineage>
</organism>
<accession>A0A8H4KQJ2</accession>
<feature type="compositionally biased region" description="Polar residues" evidence="1">
    <location>
        <begin position="71"/>
        <end position="80"/>
    </location>
</feature>
<proteinExistence type="predicted"/>
<reference evidence="2" key="1">
    <citation type="submission" date="2020-01" db="EMBL/GenBank/DDBJ databases">
        <title>Identification and distribution of gene clusters putatively required for synthesis of sphingolipid metabolism inhibitors in phylogenetically diverse species of the filamentous fungus Fusarium.</title>
        <authorList>
            <person name="Kim H.-S."/>
            <person name="Busman M."/>
            <person name="Brown D.W."/>
            <person name="Divon H."/>
            <person name="Uhlig S."/>
            <person name="Proctor R.H."/>
        </authorList>
    </citation>
    <scope>NUCLEOTIDE SEQUENCE</scope>
    <source>
        <strain evidence="2">NRRL 53441</strain>
    </source>
</reference>
<dbReference type="GO" id="GO:0009116">
    <property type="term" value="P:nucleoside metabolic process"/>
    <property type="evidence" value="ECO:0007669"/>
    <property type="project" value="InterPro"/>
</dbReference>
<dbReference type="AlphaFoldDB" id="A0A8H4KQJ2"/>
<keyword evidence="3" id="KW-1185">Reference proteome</keyword>
<dbReference type="GO" id="GO:0003824">
    <property type="term" value="F:catalytic activity"/>
    <property type="evidence" value="ECO:0007669"/>
    <property type="project" value="InterPro"/>
</dbReference>
<dbReference type="InterPro" id="IPR053137">
    <property type="entry name" value="NLR-like"/>
</dbReference>
<evidence type="ECO:0000313" key="2">
    <source>
        <dbReference type="EMBL" id="KAF4453923.1"/>
    </source>
</evidence>